<accession>A0A1H9ZWG3</accession>
<gene>
    <name evidence="2" type="ORF">SAMN05660429_00613</name>
</gene>
<name>A0A1H9ZWG3_THASX</name>
<dbReference type="AlphaFoldDB" id="A0A1H9ZWG3"/>
<organism evidence="2 3">
    <name type="scientific">Thalassotalea agarivorans</name>
    <name type="common">Thalassomonas agarivorans</name>
    <dbReference type="NCBI Taxonomy" id="349064"/>
    <lineage>
        <taxon>Bacteria</taxon>
        <taxon>Pseudomonadati</taxon>
        <taxon>Pseudomonadota</taxon>
        <taxon>Gammaproteobacteria</taxon>
        <taxon>Alteromonadales</taxon>
        <taxon>Colwelliaceae</taxon>
        <taxon>Thalassotalea</taxon>
    </lineage>
</organism>
<feature type="transmembrane region" description="Helical" evidence="1">
    <location>
        <begin position="50"/>
        <end position="68"/>
    </location>
</feature>
<dbReference type="EMBL" id="FOHK01000002">
    <property type="protein sequence ID" value="SES86111.1"/>
    <property type="molecule type" value="Genomic_DNA"/>
</dbReference>
<dbReference type="RefSeq" id="WP_093327579.1">
    <property type="nucleotide sequence ID" value="NZ_AP027363.1"/>
</dbReference>
<dbReference type="Proteomes" id="UP000199308">
    <property type="component" value="Unassembled WGS sequence"/>
</dbReference>
<evidence type="ECO:0000313" key="3">
    <source>
        <dbReference type="Proteomes" id="UP000199308"/>
    </source>
</evidence>
<evidence type="ECO:0000313" key="2">
    <source>
        <dbReference type="EMBL" id="SES86111.1"/>
    </source>
</evidence>
<keyword evidence="1" id="KW-0472">Membrane</keyword>
<keyword evidence="1" id="KW-0812">Transmembrane</keyword>
<keyword evidence="1" id="KW-1133">Transmembrane helix</keyword>
<proteinExistence type="predicted"/>
<protein>
    <submittedName>
        <fullName evidence="2">Uncharacterized protein</fullName>
    </submittedName>
</protein>
<feature type="transmembrane region" description="Helical" evidence="1">
    <location>
        <begin position="107"/>
        <end position="127"/>
    </location>
</feature>
<reference evidence="2 3" key="1">
    <citation type="submission" date="2016-10" db="EMBL/GenBank/DDBJ databases">
        <authorList>
            <person name="de Groot N.N."/>
        </authorList>
    </citation>
    <scope>NUCLEOTIDE SEQUENCE [LARGE SCALE GENOMIC DNA]</scope>
    <source>
        <strain evidence="2 3">DSM 19706</strain>
    </source>
</reference>
<evidence type="ECO:0000256" key="1">
    <source>
        <dbReference type="SAM" id="Phobius"/>
    </source>
</evidence>
<sequence>MRTFYRVKTGFPRAIASYDRCATLIVGGGIALGLVTVLTMGRGYQPSGSYGAGSICLFVSFLLIINFLAKKWNGFRYIIIAICSAVSVPSFYKAIPILLSEDIKQSKLSVLFFTLAVYTLWVALLQVREIAKQRKK</sequence>
<feature type="transmembrane region" description="Helical" evidence="1">
    <location>
        <begin position="75"/>
        <end position="95"/>
    </location>
</feature>
<keyword evidence="3" id="KW-1185">Reference proteome</keyword>
<feature type="transmembrane region" description="Helical" evidence="1">
    <location>
        <begin position="21"/>
        <end position="44"/>
    </location>
</feature>